<comment type="caution">
    <text evidence="2">The sequence shown here is derived from an EMBL/GenBank/DDBJ whole genome shotgun (WGS) entry which is preliminary data.</text>
</comment>
<reference evidence="2 3" key="1">
    <citation type="submission" date="2016-04" db="EMBL/GenBank/DDBJ databases">
        <title>Reclassification of Paraburkholderia panaciterrae (Farh et al. 2015) Dobritsa &amp; Samadpour 2016 as a later homotypic synonym of Paraburkholderia ginsengiterrae (Farh et al. 2015) Dobritsa &amp; Samadpour 2016.</title>
        <authorList>
            <person name="Dobritsa A.P."/>
            <person name="Kutumbaka K."/>
            <person name="Samadpour M."/>
        </authorList>
    </citation>
    <scope>NUCLEOTIDE SEQUENCE [LARGE SCALE GENOMIC DNA]</scope>
    <source>
        <strain evidence="2 3">DCY85-1</strain>
    </source>
</reference>
<accession>A0ABX2V1M7</accession>
<dbReference type="PROSITE" id="PS50222">
    <property type="entry name" value="EF_HAND_2"/>
    <property type="match status" value="1"/>
</dbReference>
<dbReference type="InterPro" id="IPR011992">
    <property type="entry name" value="EF-hand-dom_pair"/>
</dbReference>
<evidence type="ECO:0000313" key="2">
    <source>
        <dbReference type="EMBL" id="OAJ61744.1"/>
    </source>
</evidence>
<dbReference type="PROSITE" id="PS00018">
    <property type="entry name" value="EF_HAND_1"/>
    <property type="match status" value="2"/>
</dbReference>
<proteinExistence type="predicted"/>
<dbReference type="InterPro" id="IPR002048">
    <property type="entry name" value="EF_hand_dom"/>
</dbReference>
<gene>
    <name evidence="2" type="ORF">A6V36_23645</name>
</gene>
<name>A0ABX2V1M7_9BURK</name>
<feature type="domain" description="EF-hand" evidence="1">
    <location>
        <begin position="114"/>
        <end position="136"/>
    </location>
</feature>
<evidence type="ECO:0000259" key="1">
    <source>
        <dbReference type="PROSITE" id="PS50222"/>
    </source>
</evidence>
<dbReference type="EMBL" id="LXJZ01000081">
    <property type="protein sequence ID" value="OAJ61744.1"/>
    <property type="molecule type" value="Genomic_DNA"/>
</dbReference>
<sequence>MWEKPLLIFQLLEKSMNVMPPLSSFYSNFVNQEAKKTQQQFSMAGSSGHPSANAGAGMNVIKDAQSASAKDAQADAEIVKESAAAASEFAKKGMTLTYGSYVSLYKHEVMVETDKDGDGTISFSELKQQVVAGGGTNAQAIALYKAMDENGDGSVSAQEFEDSLPNPFATSEFADQMKARLEQFQKEASPQGSTVVESPEFQPVPIDQALVLGSLAMELDSGGQHSGNG</sequence>
<dbReference type="SUPFAM" id="SSF47473">
    <property type="entry name" value="EF-hand"/>
    <property type="match status" value="1"/>
</dbReference>
<dbReference type="InterPro" id="IPR018247">
    <property type="entry name" value="EF_Hand_1_Ca_BS"/>
</dbReference>
<protein>
    <recommendedName>
        <fullName evidence="1">EF-hand domain-containing protein</fullName>
    </recommendedName>
</protein>
<dbReference type="Proteomes" id="UP000077961">
    <property type="component" value="Unassembled WGS sequence"/>
</dbReference>
<organism evidence="2 3">
    <name type="scientific">Paraburkholderia ginsengiterrae</name>
    <dbReference type="NCBI Taxonomy" id="1462993"/>
    <lineage>
        <taxon>Bacteria</taxon>
        <taxon>Pseudomonadati</taxon>
        <taxon>Pseudomonadota</taxon>
        <taxon>Betaproteobacteria</taxon>
        <taxon>Burkholderiales</taxon>
        <taxon>Burkholderiaceae</taxon>
        <taxon>Paraburkholderia</taxon>
    </lineage>
</organism>
<evidence type="ECO:0000313" key="3">
    <source>
        <dbReference type="Proteomes" id="UP000077961"/>
    </source>
</evidence>
<dbReference type="CDD" id="cd00051">
    <property type="entry name" value="EFh"/>
    <property type="match status" value="1"/>
</dbReference>
<keyword evidence="3" id="KW-1185">Reference proteome</keyword>
<dbReference type="Gene3D" id="1.10.238.10">
    <property type="entry name" value="EF-hand"/>
    <property type="match status" value="1"/>
</dbReference>
<dbReference type="Pfam" id="PF13202">
    <property type="entry name" value="EF-hand_5"/>
    <property type="match status" value="2"/>
</dbReference>